<sequence>MSPKCYILRYDCFDVYETMVNSSSKATVAAVEAPCAGASEETHIKYTSAAQQKGARQSLV</sequence>
<proteinExistence type="predicted"/>
<dbReference type="Proteomes" id="UP000825935">
    <property type="component" value="Chromosome 9"/>
</dbReference>
<dbReference type="AlphaFoldDB" id="A0A8T2U130"/>
<keyword evidence="2" id="KW-1185">Reference proteome</keyword>
<reference evidence="1" key="1">
    <citation type="submission" date="2021-08" db="EMBL/GenBank/DDBJ databases">
        <title>WGS assembly of Ceratopteris richardii.</title>
        <authorList>
            <person name="Marchant D.B."/>
            <person name="Chen G."/>
            <person name="Jenkins J."/>
            <person name="Shu S."/>
            <person name="Leebens-Mack J."/>
            <person name="Grimwood J."/>
            <person name="Schmutz J."/>
            <person name="Soltis P."/>
            <person name="Soltis D."/>
            <person name="Chen Z.-H."/>
        </authorList>
    </citation>
    <scope>NUCLEOTIDE SEQUENCE</scope>
    <source>
        <strain evidence="1">Whitten #5841</strain>
        <tissue evidence="1">Leaf</tissue>
    </source>
</reference>
<protein>
    <submittedName>
        <fullName evidence="1">Uncharacterized protein</fullName>
    </submittedName>
</protein>
<organism evidence="1 2">
    <name type="scientific">Ceratopteris richardii</name>
    <name type="common">Triangle waterfern</name>
    <dbReference type="NCBI Taxonomy" id="49495"/>
    <lineage>
        <taxon>Eukaryota</taxon>
        <taxon>Viridiplantae</taxon>
        <taxon>Streptophyta</taxon>
        <taxon>Embryophyta</taxon>
        <taxon>Tracheophyta</taxon>
        <taxon>Polypodiopsida</taxon>
        <taxon>Polypodiidae</taxon>
        <taxon>Polypodiales</taxon>
        <taxon>Pteridineae</taxon>
        <taxon>Pteridaceae</taxon>
        <taxon>Parkerioideae</taxon>
        <taxon>Ceratopteris</taxon>
    </lineage>
</organism>
<name>A0A8T2U130_CERRI</name>
<gene>
    <name evidence="1" type="ORF">KP509_09G047000</name>
</gene>
<accession>A0A8T2U130</accession>
<comment type="caution">
    <text evidence="1">The sequence shown here is derived from an EMBL/GenBank/DDBJ whole genome shotgun (WGS) entry which is preliminary data.</text>
</comment>
<evidence type="ECO:0000313" key="2">
    <source>
        <dbReference type="Proteomes" id="UP000825935"/>
    </source>
</evidence>
<dbReference type="EMBL" id="CM035414">
    <property type="protein sequence ID" value="KAH7429417.1"/>
    <property type="molecule type" value="Genomic_DNA"/>
</dbReference>
<evidence type="ECO:0000313" key="1">
    <source>
        <dbReference type="EMBL" id="KAH7429417.1"/>
    </source>
</evidence>